<organism evidence="2 3">
    <name type="scientific">Prorocentrum cordatum</name>
    <dbReference type="NCBI Taxonomy" id="2364126"/>
    <lineage>
        <taxon>Eukaryota</taxon>
        <taxon>Sar</taxon>
        <taxon>Alveolata</taxon>
        <taxon>Dinophyceae</taxon>
        <taxon>Prorocentrales</taxon>
        <taxon>Prorocentraceae</taxon>
        <taxon>Prorocentrum</taxon>
    </lineage>
</organism>
<evidence type="ECO:0000256" key="1">
    <source>
        <dbReference type="SAM" id="MobiDB-lite"/>
    </source>
</evidence>
<sequence length="235" mass="25632">MSMNADSTTGQKGLRACTGSGSQSSHQELKKWIKWVKSARACRKLEANQQGPFIYTLLQGSVPEVRGPSELQVADRGPGVLLLHKSGNTPDQQAIVKVKAAGYSADEMGKTIRTVFPTCKVPKLRFAEAGVMMADQAGDDDKGWINEFDGLLSSSRPAPEDDCADIDALLVGGEGHGADEAVEEMFEESDVVEVLAATWKEERRGINGAKKSRIFYQADKLQIMFRRELDDAGRL</sequence>
<feature type="compositionally biased region" description="Polar residues" evidence="1">
    <location>
        <begin position="1"/>
        <end position="11"/>
    </location>
</feature>
<reference evidence="2" key="1">
    <citation type="submission" date="2023-10" db="EMBL/GenBank/DDBJ databases">
        <authorList>
            <person name="Chen Y."/>
            <person name="Shah S."/>
            <person name="Dougan E. K."/>
            <person name="Thang M."/>
            <person name="Chan C."/>
        </authorList>
    </citation>
    <scope>NUCLEOTIDE SEQUENCE [LARGE SCALE GENOMIC DNA]</scope>
</reference>
<dbReference type="Proteomes" id="UP001189429">
    <property type="component" value="Unassembled WGS sequence"/>
</dbReference>
<proteinExistence type="predicted"/>
<evidence type="ECO:0000313" key="2">
    <source>
        <dbReference type="EMBL" id="CAK0796871.1"/>
    </source>
</evidence>
<protein>
    <submittedName>
        <fullName evidence="2">Uncharacterized protein</fullName>
    </submittedName>
</protein>
<accession>A0ABN9PUP3</accession>
<keyword evidence="3" id="KW-1185">Reference proteome</keyword>
<gene>
    <name evidence="2" type="ORF">PCOR1329_LOCUS6128</name>
</gene>
<evidence type="ECO:0000313" key="3">
    <source>
        <dbReference type="Proteomes" id="UP001189429"/>
    </source>
</evidence>
<name>A0ABN9PUP3_9DINO</name>
<feature type="non-terminal residue" evidence="2">
    <location>
        <position position="1"/>
    </location>
</feature>
<comment type="caution">
    <text evidence="2">The sequence shown here is derived from an EMBL/GenBank/DDBJ whole genome shotgun (WGS) entry which is preliminary data.</text>
</comment>
<feature type="region of interest" description="Disordered" evidence="1">
    <location>
        <begin position="1"/>
        <end position="23"/>
    </location>
</feature>
<dbReference type="EMBL" id="CAUYUJ010001644">
    <property type="protein sequence ID" value="CAK0796871.1"/>
    <property type="molecule type" value="Genomic_DNA"/>
</dbReference>
<feature type="non-terminal residue" evidence="2">
    <location>
        <position position="235"/>
    </location>
</feature>